<reference evidence="1 2" key="1">
    <citation type="submission" date="2016-10" db="EMBL/GenBank/DDBJ databases">
        <authorList>
            <person name="de Groot N.N."/>
        </authorList>
    </citation>
    <scope>NUCLEOTIDE SEQUENCE [LARGE SCALE GENOMIC DNA]</scope>
    <source>
        <strain evidence="1 2">DSM 21800</strain>
    </source>
</reference>
<dbReference type="STRING" id="630515.SAMN04489812_3619"/>
<name>A0A1H1WDR6_9ACTN</name>
<evidence type="ECO:0000313" key="2">
    <source>
        <dbReference type="Proteomes" id="UP000199103"/>
    </source>
</evidence>
<gene>
    <name evidence="1" type="ORF">SAMN04489812_3619</name>
</gene>
<accession>A0A1H1WDR6</accession>
<dbReference type="PANTHER" id="PTHR40267">
    <property type="entry name" value="BLR3294 PROTEIN"/>
    <property type="match status" value="1"/>
</dbReference>
<dbReference type="Gene3D" id="3.40.50.12500">
    <property type="match status" value="1"/>
</dbReference>
<dbReference type="PANTHER" id="PTHR40267:SF1">
    <property type="entry name" value="BLR3294 PROTEIN"/>
    <property type="match status" value="1"/>
</dbReference>
<protein>
    <submittedName>
        <fullName evidence="1">Uncharacterized protein</fullName>
    </submittedName>
</protein>
<dbReference type="InterPro" id="IPR053714">
    <property type="entry name" value="Iso_Racemase_Enz_sf"/>
</dbReference>
<dbReference type="OrthoDB" id="4537983at2"/>
<dbReference type="InterPro" id="IPR026286">
    <property type="entry name" value="MaiA/AMDase"/>
</dbReference>
<proteinExistence type="predicted"/>
<dbReference type="AlphaFoldDB" id="A0A1H1WDR6"/>
<sequence>MSGRGPAIGVVVPHDMPLDRELWRWTPDDVTLLFTRTPYSPLEVTAELEVELGKPVITANQATMWAALRLVGRQAVGPGQRLIEQAETTLRSVA</sequence>
<dbReference type="Proteomes" id="UP000199103">
    <property type="component" value="Chromosome I"/>
</dbReference>
<organism evidence="1 2">
    <name type="scientific">Microlunatus soli</name>
    <dbReference type="NCBI Taxonomy" id="630515"/>
    <lineage>
        <taxon>Bacteria</taxon>
        <taxon>Bacillati</taxon>
        <taxon>Actinomycetota</taxon>
        <taxon>Actinomycetes</taxon>
        <taxon>Propionibacteriales</taxon>
        <taxon>Propionibacteriaceae</taxon>
        <taxon>Microlunatus</taxon>
    </lineage>
</organism>
<keyword evidence="2" id="KW-1185">Reference proteome</keyword>
<dbReference type="RefSeq" id="WP_091526873.1">
    <property type="nucleotide sequence ID" value="NZ_LT629772.1"/>
</dbReference>
<evidence type="ECO:0000313" key="1">
    <source>
        <dbReference type="EMBL" id="SDS95538.1"/>
    </source>
</evidence>
<dbReference type="EMBL" id="LT629772">
    <property type="protein sequence ID" value="SDS95538.1"/>
    <property type="molecule type" value="Genomic_DNA"/>
</dbReference>